<feature type="region of interest" description="Disordered" evidence="5">
    <location>
        <begin position="547"/>
        <end position="770"/>
    </location>
</feature>
<keyword evidence="3" id="KW-0539">Nucleus</keyword>
<protein>
    <recommendedName>
        <fullName evidence="6">DNA endonuclease activator Ctp1 C-terminal domain-containing protein</fullName>
    </recommendedName>
</protein>
<feature type="compositionally biased region" description="Basic and acidic residues" evidence="5">
    <location>
        <begin position="759"/>
        <end position="770"/>
    </location>
</feature>
<proteinExistence type="predicted"/>
<dbReference type="RefSeq" id="XP_013437315.1">
    <property type="nucleotide sequence ID" value="XM_013581861.1"/>
</dbReference>
<dbReference type="GO" id="GO:0005730">
    <property type="term" value="C:nucleolus"/>
    <property type="evidence" value="ECO:0007669"/>
    <property type="project" value="InterPro"/>
</dbReference>
<sequence length="945" mass="98881">MLTSALAVPEPQSTQSYSADSSGSGSSCSSSSCGRSFAWGLSPLPVLRSASLKCSSDPPEVTAAQPMQQEGEAASAGDGKVGAAPGSPAGAAAGPPTKIPSAEERAAGPDGALEGLSASASPAALLEKLSELAANSAAHSQQLQCVRMQHEAEKVELQRQLRALESRLSSQELLLFEVLKMLRAERPHAHQWLLLEAKATAAAAVAAAGQSNGTAAAHANAQEQQRQQQEEEEEESDQDEDLVELLRDKPTRWARRLHRWSACIDHLPLLGAPVSPSMRLSSGASQASAGSSNLSNDDAAAAAAAAEGVPPSSSSSSRGLLDSVEEGYHSGWGSSGLRVALLSPAGKLLSAAAVKAADTFRNFLAHATVRQEAWLRTFASFALTAAPVESLARARQLHLRLLEDAVALPSSDLLLLVAEWIQSDPAVEEAAAAAAAPAARAEGREVAGDGKPHMRVLCLLERAAAAACELPLRRLKREAGMAVFAFEPFSVCVQLGRNRSNNSSRSSRSSSRSSSSDSEDEEGSDAPSSKKLTVPICSIQGLRLISPSAAPDSSKSSSSSSSGSAASVGFCEGSGDQWKKTKLPANEAPTQQQIEAAAEPQAQGERRIETERQTERKRQTEGDRQIEGEKQIETDKEQQKKARQQLLRKPTDAAHPTLEQQQQQKAGGQEGEKRSANPTQINRSTCSSSSSGSSSSSSSKRSRIVVSSAPIDGAPARAPSGPHSSGGCMLASKAGGKEAEAAVKKEIYTNPDAPVQYAHKNEDSRKTDGKQTRLLPNAAGADAAAPAGRSTAAAATTAGVDGESRRSVGCTSVRCCGLSVQQQLDQQQQQLPRVRASVPRQGRQQLPGFECEQCCGFYGLLEQQGEGQSSSGSSNNKVAGAAHSGRHKWRRTDADTDTDTDTEAATNGKAAVAAGAAAASTNQRRCSRHRHFVPPPSTPPGFWDL</sequence>
<feature type="region of interest" description="Disordered" evidence="5">
    <location>
        <begin position="498"/>
        <end position="532"/>
    </location>
</feature>
<evidence type="ECO:0000313" key="8">
    <source>
        <dbReference type="Proteomes" id="UP000030754"/>
    </source>
</evidence>
<dbReference type="Proteomes" id="UP000030754">
    <property type="component" value="Unassembled WGS sequence"/>
</dbReference>
<feature type="region of interest" description="Disordered" evidence="5">
    <location>
        <begin position="1"/>
        <end position="34"/>
    </location>
</feature>
<keyword evidence="2" id="KW-0227">DNA damage</keyword>
<dbReference type="AlphaFoldDB" id="U6N0L5"/>
<organism evidence="7 8">
    <name type="scientific">Eimeria necatrix</name>
    <dbReference type="NCBI Taxonomy" id="51315"/>
    <lineage>
        <taxon>Eukaryota</taxon>
        <taxon>Sar</taxon>
        <taxon>Alveolata</taxon>
        <taxon>Apicomplexa</taxon>
        <taxon>Conoidasida</taxon>
        <taxon>Coccidia</taxon>
        <taxon>Eucoccidiorida</taxon>
        <taxon>Eimeriorina</taxon>
        <taxon>Eimeriidae</taxon>
        <taxon>Eimeria</taxon>
    </lineage>
</organism>
<reference evidence="7" key="2">
    <citation type="submission" date="2013-10" db="EMBL/GenBank/DDBJ databases">
        <authorList>
            <person name="Aslett M."/>
        </authorList>
    </citation>
    <scope>NUCLEOTIDE SEQUENCE [LARGE SCALE GENOMIC DNA]</scope>
    <source>
        <strain evidence="7">Houghton</strain>
    </source>
</reference>
<evidence type="ECO:0000256" key="2">
    <source>
        <dbReference type="ARBA" id="ARBA00022763"/>
    </source>
</evidence>
<dbReference type="InterPro" id="IPR039191">
    <property type="entry name" value="Nopp140-like"/>
</dbReference>
<evidence type="ECO:0000313" key="7">
    <source>
        <dbReference type="EMBL" id="CDJ68848.1"/>
    </source>
</evidence>
<feature type="compositionally biased region" description="Low complexity" evidence="5">
    <location>
        <begin position="903"/>
        <end position="919"/>
    </location>
</feature>
<evidence type="ECO:0000259" key="6">
    <source>
        <dbReference type="Pfam" id="PF08573"/>
    </source>
</evidence>
<feature type="region of interest" description="Disordered" evidence="5">
    <location>
        <begin position="865"/>
        <end position="945"/>
    </location>
</feature>
<feature type="region of interest" description="Disordered" evidence="5">
    <location>
        <begin position="213"/>
        <end position="241"/>
    </location>
</feature>
<dbReference type="GeneID" id="25476714"/>
<feature type="region of interest" description="Disordered" evidence="5">
    <location>
        <begin position="301"/>
        <end position="320"/>
    </location>
</feature>
<feature type="compositionally biased region" description="Basic and acidic residues" evidence="5">
    <location>
        <begin position="604"/>
        <end position="640"/>
    </location>
</feature>
<feature type="domain" description="DNA endonuclease activator Ctp1 C-terminal" evidence="6">
    <location>
        <begin position="840"/>
        <end position="944"/>
    </location>
</feature>
<dbReference type="EMBL" id="HG725606">
    <property type="protein sequence ID" value="CDJ68848.1"/>
    <property type="molecule type" value="Genomic_DNA"/>
</dbReference>
<feature type="compositionally biased region" description="Low complexity" evidence="5">
    <location>
        <begin position="13"/>
        <end position="34"/>
    </location>
</feature>
<dbReference type="PANTHER" id="PTHR23216">
    <property type="entry name" value="NUCLEOLAR AND COILED-BODY PHOSPHOPROTEIN 1"/>
    <property type="match status" value="1"/>
</dbReference>
<evidence type="ECO:0000256" key="5">
    <source>
        <dbReference type="SAM" id="MobiDB-lite"/>
    </source>
</evidence>
<gene>
    <name evidence="7" type="ORF">ENH_00065770</name>
</gene>
<comment type="subcellular location">
    <subcellularLocation>
        <location evidence="1">Nucleus</location>
    </subcellularLocation>
</comment>
<feature type="compositionally biased region" description="Low complexity" evidence="5">
    <location>
        <begin position="587"/>
        <end position="603"/>
    </location>
</feature>
<feature type="compositionally biased region" description="Low complexity" evidence="5">
    <location>
        <begin position="82"/>
        <end position="96"/>
    </location>
</feature>
<keyword evidence="8" id="KW-1185">Reference proteome</keyword>
<accession>U6N0L5</accession>
<keyword evidence="4" id="KW-0175">Coiled coil</keyword>
<evidence type="ECO:0000256" key="3">
    <source>
        <dbReference type="ARBA" id="ARBA00023242"/>
    </source>
</evidence>
<feature type="compositionally biased region" description="Low complexity" evidence="5">
    <location>
        <begin position="498"/>
        <end position="516"/>
    </location>
</feature>
<evidence type="ECO:0000256" key="4">
    <source>
        <dbReference type="SAM" id="Coils"/>
    </source>
</evidence>
<dbReference type="VEuPathDB" id="ToxoDB:ENH_00065770"/>
<feature type="compositionally biased region" description="Acidic residues" evidence="5">
    <location>
        <begin position="230"/>
        <end position="241"/>
    </location>
</feature>
<feature type="coiled-coil region" evidence="4">
    <location>
        <begin position="140"/>
        <end position="174"/>
    </location>
</feature>
<name>U6N0L5_9EIME</name>
<feature type="region of interest" description="Disordered" evidence="5">
    <location>
        <begin position="50"/>
        <end position="114"/>
    </location>
</feature>
<feature type="compositionally biased region" description="Low complexity" evidence="5">
    <location>
        <begin position="865"/>
        <end position="874"/>
    </location>
</feature>
<dbReference type="GO" id="GO:0006281">
    <property type="term" value="P:DNA repair"/>
    <property type="evidence" value="ECO:0007669"/>
    <property type="project" value="InterPro"/>
</dbReference>
<feature type="compositionally biased region" description="Low complexity" evidence="5">
    <location>
        <begin position="213"/>
        <end position="227"/>
    </location>
</feature>
<reference evidence="7" key="1">
    <citation type="submission" date="2013-10" db="EMBL/GenBank/DDBJ databases">
        <title>Genomic analysis of the causative agents of coccidiosis in chickens.</title>
        <authorList>
            <person name="Reid A.J."/>
            <person name="Blake D."/>
            <person name="Billington K."/>
            <person name="Browne H."/>
            <person name="Dunn M."/>
            <person name="Hung S."/>
            <person name="Kawahara F."/>
            <person name="Miranda-Saavedra D."/>
            <person name="Mourier T."/>
            <person name="Nagra H."/>
            <person name="Otto T.D."/>
            <person name="Rawlings N."/>
            <person name="Sanchez A."/>
            <person name="Sanders M."/>
            <person name="Subramaniam C."/>
            <person name="Tay Y."/>
            <person name="Dear P."/>
            <person name="Doerig C."/>
            <person name="Gruber A."/>
            <person name="Parkinson J."/>
            <person name="Shirley M."/>
            <person name="Wan K.L."/>
            <person name="Berriman M."/>
            <person name="Tomley F."/>
            <person name="Pain A."/>
        </authorList>
    </citation>
    <scope>NUCLEOTIDE SEQUENCE [LARGE SCALE GENOMIC DNA]</scope>
    <source>
        <strain evidence="7">Houghton</strain>
    </source>
</reference>
<feature type="compositionally biased region" description="Low complexity" evidence="5">
    <location>
        <begin position="547"/>
        <end position="567"/>
    </location>
</feature>
<feature type="compositionally biased region" description="Basic and acidic residues" evidence="5">
    <location>
        <begin position="735"/>
        <end position="747"/>
    </location>
</feature>
<feature type="compositionally biased region" description="Low complexity" evidence="5">
    <location>
        <begin position="683"/>
        <end position="708"/>
    </location>
</feature>
<dbReference type="Pfam" id="PF08573">
    <property type="entry name" value="SAE2"/>
    <property type="match status" value="1"/>
</dbReference>
<dbReference type="PANTHER" id="PTHR23216:SF1">
    <property type="entry name" value="NUCLEOLAR AND COILED-BODY PHOSPHOPROTEIN 1"/>
    <property type="match status" value="1"/>
</dbReference>
<dbReference type="OrthoDB" id="349373at2759"/>
<dbReference type="InterPro" id="IPR013882">
    <property type="entry name" value="Ctp1_C"/>
</dbReference>
<evidence type="ECO:0000256" key="1">
    <source>
        <dbReference type="ARBA" id="ARBA00004123"/>
    </source>
</evidence>